<dbReference type="InterPro" id="IPR050570">
    <property type="entry name" value="Cell_wall_metabolism_enzyme"/>
</dbReference>
<name>A0A3P1SN34_9GAMM</name>
<evidence type="ECO:0000256" key="2">
    <source>
        <dbReference type="SAM" id="MobiDB-lite"/>
    </source>
</evidence>
<evidence type="ECO:0000313" key="5">
    <source>
        <dbReference type="Proteomes" id="UP000267535"/>
    </source>
</evidence>
<dbReference type="PANTHER" id="PTHR21666:SF263">
    <property type="entry name" value="MUREIN HYDROLASE ACTIVATOR NLPD"/>
    <property type="match status" value="1"/>
</dbReference>
<dbReference type="CDD" id="cd12797">
    <property type="entry name" value="M23_peptidase"/>
    <property type="match status" value="1"/>
</dbReference>
<dbReference type="PROSITE" id="PS51257">
    <property type="entry name" value="PROKAR_LIPOPROTEIN"/>
    <property type="match status" value="1"/>
</dbReference>
<dbReference type="CDD" id="cd00118">
    <property type="entry name" value="LysM"/>
    <property type="match status" value="1"/>
</dbReference>
<accession>A0A3P1SN34</accession>
<dbReference type="OrthoDB" id="9795421at2"/>
<organism evidence="4 5">
    <name type="scientific">Amphritea balenae</name>
    <dbReference type="NCBI Taxonomy" id="452629"/>
    <lineage>
        <taxon>Bacteria</taxon>
        <taxon>Pseudomonadati</taxon>
        <taxon>Pseudomonadota</taxon>
        <taxon>Gammaproteobacteria</taxon>
        <taxon>Oceanospirillales</taxon>
        <taxon>Oceanospirillaceae</taxon>
        <taxon>Amphritea</taxon>
    </lineage>
</organism>
<gene>
    <name evidence="4" type="ORF">EHS89_13710</name>
</gene>
<feature type="compositionally biased region" description="Polar residues" evidence="2">
    <location>
        <begin position="111"/>
        <end position="138"/>
    </location>
</feature>
<dbReference type="GO" id="GO:0004222">
    <property type="term" value="F:metalloendopeptidase activity"/>
    <property type="evidence" value="ECO:0007669"/>
    <property type="project" value="TreeGrafter"/>
</dbReference>
<sequence length="293" mass="31935">MPRALADRLILTVIITLMLLLSACSSSSVYSPVDERSIGGRTPVRVTTTQRPDQYRVRKGDTLYAIAFRYGVDYRQLARNNGIDSSYSIYPGQTLSFKAAAVQSRSVSARNTQAKPSSQSAKKTTFSPSTAPSKQSKTQSKPQPVVKPQPKSSTTNKATATSAQVAANRTLHWRWPSSGKLLQGFSTKGTENKGINIAGKKGEPVHAAEAGKVVYAGSGLLGYGNLVIINHNQKFLSAYAHNSRILVKENDMVKRGVKIAEIGSSGATRNMLHFEIRRDGQPVNPMKYLPRNR</sequence>
<dbReference type="PANTHER" id="PTHR21666">
    <property type="entry name" value="PEPTIDASE-RELATED"/>
    <property type="match status" value="1"/>
</dbReference>
<dbReference type="GO" id="GO:0009279">
    <property type="term" value="C:cell outer membrane"/>
    <property type="evidence" value="ECO:0007669"/>
    <property type="project" value="TreeGrafter"/>
</dbReference>
<proteinExistence type="inferred from homology"/>
<feature type="domain" description="LysM" evidence="3">
    <location>
        <begin position="53"/>
        <end position="97"/>
    </location>
</feature>
<feature type="region of interest" description="Disordered" evidence="2">
    <location>
        <begin position="108"/>
        <end position="163"/>
    </location>
</feature>
<evidence type="ECO:0000259" key="3">
    <source>
        <dbReference type="PROSITE" id="PS51782"/>
    </source>
</evidence>
<dbReference type="EMBL" id="RQXV01000007">
    <property type="protein sequence ID" value="RRC98661.1"/>
    <property type="molecule type" value="Genomic_DNA"/>
</dbReference>
<protein>
    <submittedName>
        <fullName evidence="4">LysM peptidoglycan-binding domain-containing protein</fullName>
    </submittedName>
</protein>
<dbReference type="Gene3D" id="3.10.350.10">
    <property type="entry name" value="LysM domain"/>
    <property type="match status" value="1"/>
</dbReference>
<dbReference type="Pfam" id="PF01476">
    <property type="entry name" value="LysM"/>
    <property type="match status" value="1"/>
</dbReference>
<dbReference type="InterPro" id="IPR011055">
    <property type="entry name" value="Dup_hybrid_motif"/>
</dbReference>
<keyword evidence="5" id="KW-1185">Reference proteome</keyword>
<dbReference type="Gene3D" id="2.70.70.10">
    <property type="entry name" value="Glucose Permease (Domain IIA)"/>
    <property type="match status" value="1"/>
</dbReference>
<feature type="compositionally biased region" description="Low complexity" evidence="2">
    <location>
        <begin position="139"/>
        <end position="163"/>
    </location>
</feature>
<dbReference type="GO" id="GO:0032153">
    <property type="term" value="C:cell division site"/>
    <property type="evidence" value="ECO:0007669"/>
    <property type="project" value="TreeGrafter"/>
</dbReference>
<dbReference type="Pfam" id="PF01551">
    <property type="entry name" value="Peptidase_M23"/>
    <property type="match status" value="1"/>
</dbReference>
<dbReference type="InterPro" id="IPR016047">
    <property type="entry name" value="M23ase_b-sheet_dom"/>
</dbReference>
<dbReference type="AlphaFoldDB" id="A0A3P1SN34"/>
<comment type="caution">
    <text evidence="4">The sequence shown here is derived from an EMBL/GenBank/DDBJ whole genome shotgun (WGS) entry which is preliminary data.</text>
</comment>
<evidence type="ECO:0000313" key="4">
    <source>
        <dbReference type="EMBL" id="RRC98661.1"/>
    </source>
</evidence>
<dbReference type="RefSeq" id="WP_124926722.1">
    <property type="nucleotide sequence ID" value="NZ_BMOH01000002.1"/>
</dbReference>
<dbReference type="InterPro" id="IPR018392">
    <property type="entry name" value="LysM"/>
</dbReference>
<dbReference type="SMART" id="SM00257">
    <property type="entry name" value="LysM"/>
    <property type="match status" value="1"/>
</dbReference>
<dbReference type="PROSITE" id="PS51782">
    <property type="entry name" value="LYSM"/>
    <property type="match status" value="1"/>
</dbReference>
<dbReference type="InterPro" id="IPR036779">
    <property type="entry name" value="LysM_dom_sf"/>
</dbReference>
<dbReference type="SUPFAM" id="SSF51261">
    <property type="entry name" value="Duplicated hybrid motif"/>
    <property type="match status" value="1"/>
</dbReference>
<evidence type="ECO:0000256" key="1">
    <source>
        <dbReference type="ARBA" id="ARBA00038420"/>
    </source>
</evidence>
<dbReference type="Proteomes" id="UP000267535">
    <property type="component" value="Unassembled WGS sequence"/>
</dbReference>
<reference evidence="4 5" key="1">
    <citation type="submission" date="2018-11" db="EMBL/GenBank/DDBJ databases">
        <title>The draft genome sequence of Amphritea balenae JAMM 1525T.</title>
        <authorList>
            <person name="Fang Z."/>
            <person name="Zhang Y."/>
            <person name="Han X."/>
        </authorList>
    </citation>
    <scope>NUCLEOTIDE SEQUENCE [LARGE SCALE GENOMIC DNA]</scope>
    <source>
        <strain evidence="4 5">JAMM 1525</strain>
    </source>
</reference>
<comment type="similarity">
    <text evidence="1">Belongs to the E.coli NlpD/Haemophilus LppB family.</text>
</comment>